<dbReference type="RefSeq" id="WP_010499775.1">
    <property type="nucleotide sequence ID" value="NZ_BSDJ01000016.1"/>
</dbReference>
<dbReference type="EMBL" id="JNVM01000071">
    <property type="protein sequence ID" value="KEQ21614.1"/>
    <property type="molecule type" value="Genomic_DNA"/>
</dbReference>
<dbReference type="eggNOG" id="ENOG5032QCD">
    <property type="taxonomic scope" value="Bacteria"/>
</dbReference>
<evidence type="ECO:0000313" key="2">
    <source>
        <dbReference type="EMBL" id="KEQ21614.1"/>
    </source>
</evidence>
<dbReference type="AlphaFoldDB" id="A0A081NT41"/>
<keyword evidence="1" id="KW-1133">Transmembrane helix</keyword>
<reference evidence="2 3" key="1">
    <citation type="submission" date="2014-06" db="EMBL/GenBank/DDBJ databases">
        <title>Draft genome sequence of Paenibacillus sp. MSt1.</title>
        <authorList>
            <person name="Aw Y.K."/>
            <person name="Ong K.S."/>
            <person name="Gan H.M."/>
            <person name="Lee S.M."/>
        </authorList>
    </citation>
    <scope>NUCLEOTIDE SEQUENCE [LARGE SCALE GENOMIC DNA]</scope>
    <source>
        <strain evidence="2 3">MSt1</strain>
    </source>
</reference>
<keyword evidence="1" id="KW-0812">Transmembrane</keyword>
<gene>
    <name evidence="2" type="ORF">ET33_35150</name>
</gene>
<evidence type="ECO:0000313" key="3">
    <source>
        <dbReference type="Proteomes" id="UP000028123"/>
    </source>
</evidence>
<accession>A0A081NT41</accession>
<protein>
    <submittedName>
        <fullName evidence="2">Uncharacterized protein</fullName>
    </submittedName>
</protein>
<keyword evidence="3" id="KW-1185">Reference proteome</keyword>
<comment type="caution">
    <text evidence="2">The sequence shown here is derived from an EMBL/GenBank/DDBJ whole genome shotgun (WGS) entry which is preliminary data.</text>
</comment>
<evidence type="ECO:0000256" key="1">
    <source>
        <dbReference type="SAM" id="Phobius"/>
    </source>
</evidence>
<proteinExistence type="predicted"/>
<organism evidence="2 3">
    <name type="scientific">Paenibacillus tyrfis</name>
    <dbReference type="NCBI Taxonomy" id="1501230"/>
    <lineage>
        <taxon>Bacteria</taxon>
        <taxon>Bacillati</taxon>
        <taxon>Bacillota</taxon>
        <taxon>Bacilli</taxon>
        <taxon>Bacillales</taxon>
        <taxon>Paenibacillaceae</taxon>
        <taxon>Paenibacillus</taxon>
    </lineage>
</organism>
<keyword evidence="1" id="KW-0472">Membrane</keyword>
<feature type="transmembrane region" description="Helical" evidence="1">
    <location>
        <begin position="35"/>
        <end position="68"/>
    </location>
</feature>
<sequence>MVLLQILGGILLALALWGLLKLTLKALLWVVGGAFLLGIVFPGLLLLLGSLVFVTISLLATLGLLLLLSAFRS</sequence>
<name>A0A081NT41_9BACL</name>
<dbReference type="Proteomes" id="UP000028123">
    <property type="component" value="Unassembled WGS sequence"/>
</dbReference>